<dbReference type="Proteomes" id="UP000054172">
    <property type="component" value="Unassembled WGS sequence"/>
</dbReference>
<dbReference type="PANTHER" id="PTHR43854:SF1">
    <property type="entry name" value="INDOLEPYRUVATE OXIDOREDUCTASE SUBUNIT IORB"/>
    <property type="match status" value="1"/>
</dbReference>
<dbReference type="AlphaFoldDB" id="A0A0Q4AZQ5"/>
<evidence type="ECO:0000313" key="3">
    <source>
        <dbReference type="EMBL" id="KQM09635.1"/>
    </source>
</evidence>
<dbReference type="InterPro" id="IPR002869">
    <property type="entry name" value="Pyrv_flavodox_OxRed_cen"/>
</dbReference>
<accession>A0A0Q4AZQ5</accession>
<keyword evidence="4" id="KW-1185">Reference proteome</keyword>
<evidence type="ECO:0000256" key="1">
    <source>
        <dbReference type="ARBA" id="ARBA00023002"/>
    </source>
</evidence>
<sequence length="196" mass="20584">MKTDIILAGVGGQGILSVAAIVGHAAVAEGLYLKQAETHGMSQRGGDVQSHLRIASDPIASDLIPMGKADLILSGEPMESLRYLPFLSPTGYLVTSTDPLVNIPNYPPMEEVMGKIDAYPRHVAIDADTIAKQAGSARAANVVMLGAASPFIMTKFESLEAGIVALFSRKGTDVVEANLKALRAGREQAVQMGLAK</sequence>
<gene>
    <name evidence="3" type="ORF">AL399_00930</name>
</gene>
<dbReference type="InterPro" id="IPR052198">
    <property type="entry name" value="IorB_Oxidoreductase"/>
</dbReference>
<dbReference type="STRING" id="1702214.AL399_00930"/>
<dbReference type="Gene3D" id="3.40.920.10">
    <property type="entry name" value="Pyruvate-ferredoxin oxidoreductase, PFOR, domain III"/>
    <property type="match status" value="1"/>
</dbReference>
<evidence type="ECO:0000259" key="2">
    <source>
        <dbReference type="Pfam" id="PF01558"/>
    </source>
</evidence>
<dbReference type="SUPFAM" id="SSF53323">
    <property type="entry name" value="Pyruvate-ferredoxin oxidoreductase, PFOR, domain III"/>
    <property type="match status" value="1"/>
</dbReference>
<keyword evidence="1" id="KW-0560">Oxidoreductase</keyword>
<dbReference type="PANTHER" id="PTHR43854">
    <property type="entry name" value="INDOLEPYRUVATE OXIDOREDUCTASE SUBUNIT IORB"/>
    <property type="match status" value="1"/>
</dbReference>
<dbReference type="EMBL" id="LIIK01000002">
    <property type="protein sequence ID" value="KQM09635.1"/>
    <property type="molecule type" value="Genomic_DNA"/>
</dbReference>
<comment type="caution">
    <text evidence="3">The sequence shown here is derived from an EMBL/GenBank/DDBJ whole genome shotgun (WGS) entry which is preliminary data.</text>
</comment>
<proteinExistence type="predicted"/>
<organism evidence="3 4">
    <name type="scientific">Candidatus [Bacteroides] periocalifornicus</name>
    <dbReference type="NCBI Taxonomy" id="1702214"/>
    <lineage>
        <taxon>Bacteria</taxon>
        <taxon>Pseudomonadati</taxon>
        <taxon>Bacteroidota</taxon>
    </lineage>
</organism>
<feature type="domain" description="Pyruvate/ketoisovalerate oxidoreductase catalytic" evidence="2">
    <location>
        <begin position="11"/>
        <end position="187"/>
    </location>
</feature>
<dbReference type="NCBIfam" id="NF005324">
    <property type="entry name" value="PRK06853.1-4"/>
    <property type="match status" value="1"/>
</dbReference>
<dbReference type="GO" id="GO:0016903">
    <property type="term" value="F:oxidoreductase activity, acting on the aldehyde or oxo group of donors"/>
    <property type="evidence" value="ECO:0007669"/>
    <property type="project" value="InterPro"/>
</dbReference>
<dbReference type="PATRIC" id="fig|1702214.3.peg.838"/>
<protein>
    <submittedName>
        <fullName evidence="3">Indolepyruvate oxidoreductase</fullName>
    </submittedName>
</protein>
<dbReference type="Pfam" id="PF01558">
    <property type="entry name" value="POR"/>
    <property type="match status" value="1"/>
</dbReference>
<evidence type="ECO:0000313" key="4">
    <source>
        <dbReference type="Proteomes" id="UP000054172"/>
    </source>
</evidence>
<name>A0A0Q4AZQ5_9BACT</name>
<reference evidence="3" key="1">
    <citation type="submission" date="2015-08" db="EMBL/GenBank/DDBJ databases">
        <title>Candidatus Bacteriodes Periocalifornicus.</title>
        <authorList>
            <person name="McLean J.S."/>
            <person name="Kelley S."/>
        </authorList>
    </citation>
    <scope>NUCLEOTIDE SEQUENCE [LARGE SCALE GENOMIC DNA]</scope>
    <source>
        <strain evidence="3">12B</strain>
    </source>
</reference>
<dbReference type="InterPro" id="IPR019752">
    <property type="entry name" value="Pyrv/ketoisovalerate_OxRed_cat"/>
</dbReference>